<evidence type="ECO:0000313" key="4">
    <source>
        <dbReference type="Proteomes" id="UP000660745"/>
    </source>
</evidence>
<dbReference type="SUPFAM" id="SSF52540">
    <property type="entry name" value="P-loop containing nucleoside triphosphate hydrolases"/>
    <property type="match status" value="1"/>
</dbReference>
<dbReference type="NCBIfam" id="NF040586">
    <property type="entry name" value="FxSxx_TPR"/>
    <property type="match status" value="1"/>
</dbReference>
<evidence type="ECO:0000256" key="2">
    <source>
        <dbReference type="SAM" id="MobiDB-lite"/>
    </source>
</evidence>
<protein>
    <recommendedName>
        <fullName evidence="5">Tetratricopeptide repeat protein</fullName>
    </recommendedName>
</protein>
<gene>
    <name evidence="3" type="ORF">GCM10012278_08430</name>
</gene>
<dbReference type="Pfam" id="PF13374">
    <property type="entry name" value="TPR_10"/>
    <property type="match status" value="1"/>
</dbReference>
<dbReference type="Pfam" id="PF07721">
    <property type="entry name" value="TPR_4"/>
    <property type="match status" value="1"/>
</dbReference>
<evidence type="ECO:0008006" key="5">
    <source>
        <dbReference type="Google" id="ProtNLM"/>
    </source>
</evidence>
<comment type="caution">
    <text evidence="3">The sequence shown here is derived from an EMBL/GenBank/DDBJ whole genome shotgun (WGS) entry which is preliminary data.</text>
</comment>
<feature type="region of interest" description="Disordered" evidence="2">
    <location>
        <begin position="1157"/>
        <end position="1179"/>
    </location>
</feature>
<dbReference type="InterPro" id="IPR053137">
    <property type="entry name" value="NLR-like"/>
</dbReference>
<reference evidence="3" key="2">
    <citation type="submission" date="2020-09" db="EMBL/GenBank/DDBJ databases">
        <authorList>
            <person name="Sun Q."/>
            <person name="Zhou Y."/>
        </authorList>
    </citation>
    <scope>NUCLEOTIDE SEQUENCE</scope>
    <source>
        <strain evidence="3">CGMCC 4.7430</strain>
    </source>
</reference>
<feature type="compositionally biased region" description="Low complexity" evidence="2">
    <location>
        <begin position="1161"/>
        <end position="1179"/>
    </location>
</feature>
<dbReference type="PANTHER" id="PTHR46082">
    <property type="entry name" value="ATP/GTP-BINDING PROTEIN-RELATED"/>
    <property type="match status" value="1"/>
</dbReference>
<dbReference type="PRINTS" id="PR00364">
    <property type="entry name" value="DISEASERSIST"/>
</dbReference>
<dbReference type="GO" id="GO:0042802">
    <property type="term" value="F:identical protein binding"/>
    <property type="evidence" value="ECO:0007669"/>
    <property type="project" value="InterPro"/>
</dbReference>
<keyword evidence="4" id="KW-1185">Reference proteome</keyword>
<reference evidence="3" key="1">
    <citation type="journal article" date="2014" name="Int. J. Syst. Evol. Microbiol.">
        <title>Complete genome sequence of Corynebacterium casei LMG S-19264T (=DSM 44701T), isolated from a smear-ripened cheese.</title>
        <authorList>
            <consortium name="US DOE Joint Genome Institute (JGI-PGF)"/>
            <person name="Walter F."/>
            <person name="Albersmeier A."/>
            <person name="Kalinowski J."/>
            <person name="Ruckert C."/>
        </authorList>
    </citation>
    <scope>NUCLEOTIDE SEQUENCE</scope>
    <source>
        <strain evidence="3">CGMCC 4.7430</strain>
    </source>
</reference>
<dbReference type="InterPro" id="IPR011717">
    <property type="entry name" value="TPR-4"/>
</dbReference>
<dbReference type="InterPro" id="IPR011990">
    <property type="entry name" value="TPR-like_helical_dom_sf"/>
</dbReference>
<dbReference type="PANTHER" id="PTHR46082:SF6">
    <property type="entry name" value="AAA+ ATPASE DOMAIN-CONTAINING PROTEIN-RELATED"/>
    <property type="match status" value="1"/>
</dbReference>
<dbReference type="Pfam" id="PF13424">
    <property type="entry name" value="TPR_12"/>
    <property type="match status" value="3"/>
</dbReference>
<evidence type="ECO:0000313" key="3">
    <source>
        <dbReference type="EMBL" id="GGP02189.1"/>
    </source>
</evidence>
<dbReference type="InterPro" id="IPR027417">
    <property type="entry name" value="P-loop_NTPase"/>
</dbReference>
<sequence>MNTPRQSSLLIRFALDNLGERNAHHEFEQLCLDVARLVLVSNLVPATGPVSSGGDQGRDAESFWTSLAAAPSPVSAFARLASTEKVVLACTIQKDRVPAKIRRDLASICGQGSPVQHVLYFTVAPVPVSTRHTLEDEARDVHQVKLDIFDAVALTDLLIRPELYFLAERYLSLPPLPGISGASIGDLSVAVPEDLVEHRIRGREALLTALEERVANVGGRLVLCGMGGTGKSTVALALARRVAVRRTVWWVDAATPAAFVAALREVAVQAGVERAEAREVWRNHEAARDVLWDALNRSTTAPWLLVVDNANDPAVVRDWIRQPVTGNTVVVTSRDQRSDSWWTSAAIHAVAPISEAEGAEMLRELAPDAGSEGDAVHLARRLGGLPLALLLVGKYLAMTSGDLVLPESEAPRTFAAYREALDAEFAEAVTALPHDPHGPLARTWEMSLDLLEMRGTVAARPLFRLISFFAPEPLPVALLRRSVLAAANDFKNLSSSGLEAAVRGLLGCGLLHRRRFEGLGSTAETLIVHPLVREITRTQPAAVEAAPVYAALSTALLAMVTKGLDPAVPANWPLWRLLLPHCVHVAADTTHAVALEHRMRGDLADRAAVYAQQSGQWSVAEEQFGHALTAYAHTAPDDGLRTVLTTRHNFALLKRDQDRLDEAEADFGDILRTATRVLGPDHTNTLTARHELARFRLDRGDVEGAHTEFSRLVPHLIAVLGPEHSTTLAARHELARVLRGRGNLAQARNSFEQLLPDMVNALGDASPNTLASRHELADLLLELGEVEQALDEFEATLRLERRTLGRDHPSTLVTRHNVCNALLQLGRFDEAETELRAIHATWARIAPRGHTSSHRAQGTLAGLLSATGRPAEAEGHFRAAAEALVAALGPTHPETVVARLGHADTLRLLDRHAEAQDVLQSLLTSVLASHGTSHPSLLSVRRHLADVYFEQEQDTAAEHQLRLLAEAQSDVLGTGHPDTLRTLSQAAAVALRQGEVNRAIRELAALVDPLASHLGSDNEDTLSAQLNLAYACLLLGDSAAASRQLTDVLMAYENGCRAPDELLASAQDLQRQLAPMSAHPWLPERRHVTSTVVSIERYGSWARCRLSRSGVLNHATASCSSGAALTGVPVHLSINQICMANVAVRISCIGGPDGSGAVIPSSSRSSRTRLSFGSSLSST</sequence>
<dbReference type="Proteomes" id="UP000660745">
    <property type="component" value="Unassembled WGS sequence"/>
</dbReference>
<accession>A0A918E3I7</accession>
<feature type="coiled-coil region" evidence="1">
    <location>
        <begin position="776"/>
        <end position="803"/>
    </location>
</feature>
<dbReference type="AlphaFoldDB" id="A0A918E3I7"/>
<name>A0A918E3I7_9ACTN</name>
<dbReference type="Gene3D" id="3.40.50.300">
    <property type="entry name" value="P-loop containing nucleotide triphosphate hydrolases"/>
    <property type="match status" value="1"/>
</dbReference>
<keyword evidence="1" id="KW-0175">Coiled coil</keyword>
<dbReference type="Gene3D" id="1.25.40.10">
    <property type="entry name" value="Tetratricopeptide repeat domain"/>
    <property type="match status" value="3"/>
</dbReference>
<evidence type="ECO:0000256" key="1">
    <source>
        <dbReference type="SAM" id="Coils"/>
    </source>
</evidence>
<organism evidence="3 4">
    <name type="scientific">Nonomuraea glycinis</name>
    <dbReference type="NCBI Taxonomy" id="2047744"/>
    <lineage>
        <taxon>Bacteria</taxon>
        <taxon>Bacillati</taxon>
        <taxon>Actinomycetota</taxon>
        <taxon>Actinomycetes</taxon>
        <taxon>Streptosporangiales</taxon>
        <taxon>Streptosporangiaceae</taxon>
        <taxon>Nonomuraea</taxon>
    </lineage>
</organism>
<dbReference type="EMBL" id="BMNK01000001">
    <property type="protein sequence ID" value="GGP02189.1"/>
    <property type="molecule type" value="Genomic_DNA"/>
</dbReference>
<dbReference type="SUPFAM" id="SSF48452">
    <property type="entry name" value="TPR-like"/>
    <property type="match status" value="4"/>
</dbReference>
<proteinExistence type="predicted"/>